<dbReference type="SMR" id="A0A178UN22"/>
<dbReference type="EMBL" id="LUHQ01000005">
    <property type="protein sequence ID" value="OAO95466.1"/>
    <property type="molecule type" value="Genomic_DNA"/>
</dbReference>
<evidence type="ECO:0000313" key="2">
    <source>
        <dbReference type="EMBL" id="OAO95466.1"/>
    </source>
</evidence>
<protein>
    <recommendedName>
        <fullName evidence="1">25S rRNA (uridine-N(3))-methyltransferase BMT5-like domain-containing protein</fullName>
    </recommendedName>
</protein>
<dbReference type="Proteomes" id="UP000078284">
    <property type="component" value="Chromosome 5"/>
</dbReference>
<dbReference type="PANTHER" id="PTHR11538:SF89">
    <property type="entry name" value="PROTEIN, PUTATIVE (DUF2431)-RELATED"/>
    <property type="match status" value="1"/>
</dbReference>
<dbReference type="InterPro" id="IPR029063">
    <property type="entry name" value="SAM-dependent_MTases_sf"/>
</dbReference>
<dbReference type="GO" id="GO:0070475">
    <property type="term" value="P:rRNA base methylation"/>
    <property type="evidence" value="ECO:0007669"/>
    <property type="project" value="InterPro"/>
</dbReference>
<reference evidence="3" key="1">
    <citation type="journal article" date="2016" name="Proc. Natl. Acad. Sci. U.S.A.">
        <title>Chromosome-level assembly of Arabidopsis thaliana Ler reveals the extent of translocation and inversion polymorphisms.</title>
        <authorList>
            <person name="Zapata L."/>
            <person name="Ding J."/>
            <person name="Willing E.M."/>
            <person name="Hartwig B."/>
            <person name="Bezdan D."/>
            <person name="Jiao W.B."/>
            <person name="Patel V."/>
            <person name="Velikkakam James G."/>
            <person name="Koornneef M."/>
            <person name="Ossowski S."/>
            <person name="Schneeberger K."/>
        </authorList>
    </citation>
    <scope>NUCLEOTIDE SEQUENCE [LARGE SCALE GENOMIC DNA]</scope>
    <source>
        <strain evidence="3">cv. Landsberg erecta</strain>
    </source>
</reference>
<sequence length="220" mass="24867">MEFMGTINLQQYSNKQKILLVGEGDFSFSLSLARVFGSATNITATSLDTREELGIKYTDGKANVEGLELFGCTVVHGVNVHSMSSDYRLGRYDRIIFNFPHSGLGFGSEHDIFFIMLHQGLVRGFLESARKMLKDEDGEIHVTHKTTDPFNRWGIETLAGEKGLRLIGEIEFHKWAFPGYSNKKGGGSNCNSTFLLRRILSLLDYHVYSSVYSFRIYMII</sequence>
<comment type="caution">
    <text evidence="2">The sequence shown here is derived from an EMBL/GenBank/DDBJ whole genome shotgun (WGS) entry which is preliminary data.</text>
</comment>
<accession>A0A178UN22</accession>
<feature type="domain" description="25S rRNA (uridine-N(3))-methyltransferase BMT5-like" evidence="1">
    <location>
        <begin position="19"/>
        <end position="184"/>
    </location>
</feature>
<dbReference type="SUPFAM" id="SSF53335">
    <property type="entry name" value="S-adenosyl-L-methionine-dependent methyltransferases"/>
    <property type="match status" value="1"/>
</dbReference>
<organism evidence="2 3">
    <name type="scientific">Arabidopsis thaliana</name>
    <name type="common">Mouse-ear cress</name>
    <dbReference type="NCBI Taxonomy" id="3702"/>
    <lineage>
        <taxon>Eukaryota</taxon>
        <taxon>Viridiplantae</taxon>
        <taxon>Streptophyta</taxon>
        <taxon>Embryophyta</taxon>
        <taxon>Tracheophyta</taxon>
        <taxon>Spermatophyta</taxon>
        <taxon>Magnoliopsida</taxon>
        <taxon>eudicotyledons</taxon>
        <taxon>Gunneridae</taxon>
        <taxon>Pentapetalae</taxon>
        <taxon>rosids</taxon>
        <taxon>malvids</taxon>
        <taxon>Brassicales</taxon>
        <taxon>Brassicaceae</taxon>
        <taxon>Camelineae</taxon>
        <taxon>Arabidopsis</taxon>
    </lineage>
</organism>
<dbReference type="ExpressionAtlas" id="A0A178UN22">
    <property type="expression patterns" value="baseline"/>
</dbReference>
<dbReference type="PANTHER" id="PTHR11538">
    <property type="entry name" value="PHENYLALANYL-TRNA SYNTHETASE"/>
    <property type="match status" value="1"/>
</dbReference>
<name>A0A178UN22_ARATH</name>
<evidence type="ECO:0000313" key="3">
    <source>
        <dbReference type="Proteomes" id="UP000078284"/>
    </source>
</evidence>
<evidence type="ECO:0000259" key="1">
    <source>
        <dbReference type="Pfam" id="PF10354"/>
    </source>
</evidence>
<dbReference type="AlphaFoldDB" id="A0A178UN22"/>
<gene>
    <name evidence="2" type="ordered locus">AXX17_At5g55230</name>
</gene>
<dbReference type="InterPro" id="IPR019446">
    <property type="entry name" value="BMT5-like"/>
</dbReference>
<proteinExistence type="predicted"/>
<dbReference type="Pfam" id="PF10354">
    <property type="entry name" value="BMT5-like"/>
    <property type="match status" value="1"/>
</dbReference>
<dbReference type="GO" id="GO:0070042">
    <property type="term" value="F:rRNA (uridine-N3-)-methyltransferase activity"/>
    <property type="evidence" value="ECO:0007669"/>
    <property type="project" value="InterPro"/>
</dbReference>